<comment type="caution">
    <text evidence="1">The sequence shown here is derived from an EMBL/GenBank/DDBJ whole genome shotgun (WGS) entry which is preliminary data.</text>
</comment>
<gene>
    <name evidence="1" type="ORF">UT30_C0032G0004</name>
</gene>
<dbReference type="InterPro" id="IPR013320">
    <property type="entry name" value="ConA-like_dom_sf"/>
</dbReference>
<dbReference type="SUPFAM" id="SSF49899">
    <property type="entry name" value="Concanavalin A-like lectins/glucanases"/>
    <property type="match status" value="1"/>
</dbReference>
<sequence length="543" mass="62586">MNEWEKIKHPDKSEYKNKKISFFLTERGCLEDIKWHDAAFSAKILDLKINTGNLYQRDSLNKLPDMLSFPCCKILKESFQNKLLTIEIERLIHDITLKRTIKANGTSGCLEFFDQIKKSGPGKLRMQLNYETILPESEKFRVALIPSRSSIHAIWADTPAHHEVRDQDTHTIRRSWNTDKSYVEFGEEGSHCHLSFSSEKSAFTVCELTHKSNPGYLYCQNYGNDFYLNKNENIESHVTYSPHLNKSKIQRPAKSNDKKKLEKKLLKKLESIENSTAAFETRKNKIRLNLISWKIGEFKRYLTEANYHECEMQLNDAESALAAIKKGLPLVLPPAGDILYEDSFEKQSDDWDFYGLGKIECSSENGIHIVPNVTMNMWSKQEFSGDFLIEFDFFASSDHLAGGTFLQLCARPNVERDDYNLMCSATGYMPDYNFGISCYHLSFNRGASQPGQKMTNVCNFRKTGKGFYLLSQIPDPVPERKKWYRLSLAKKDSRFIFAVNGKVVQEYIDCGYQGKILNGGKIGIRNWARQSAFIKKLKVFRIN</sequence>
<proteinExistence type="predicted"/>
<dbReference type="InterPro" id="IPR015305">
    <property type="entry name" value="DUF1961"/>
</dbReference>
<evidence type="ECO:0000313" key="2">
    <source>
        <dbReference type="Proteomes" id="UP000033935"/>
    </source>
</evidence>
<accession>A0A0G0PYV0</accession>
<reference evidence="1 2" key="1">
    <citation type="journal article" date="2015" name="Nature">
        <title>rRNA introns, odd ribosomes, and small enigmatic genomes across a large radiation of phyla.</title>
        <authorList>
            <person name="Brown C.T."/>
            <person name="Hug L.A."/>
            <person name="Thomas B.C."/>
            <person name="Sharon I."/>
            <person name="Castelle C.J."/>
            <person name="Singh A."/>
            <person name="Wilkins M.J."/>
            <person name="Williams K.H."/>
            <person name="Banfield J.F."/>
        </authorList>
    </citation>
    <scope>NUCLEOTIDE SEQUENCE [LARGE SCALE GENOMIC DNA]</scope>
</reference>
<evidence type="ECO:0000313" key="1">
    <source>
        <dbReference type="EMBL" id="KKR03325.1"/>
    </source>
</evidence>
<dbReference type="Pfam" id="PF09224">
    <property type="entry name" value="DUF1961"/>
    <property type="match status" value="1"/>
</dbReference>
<dbReference type="Proteomes" id="UP000033935">
    <property type="component" value="Unassembled WGS sequence"/>
</dbReference>
<dbReference type="Gene3D" id="2.60.120.200">
    <property type="match status" value="1"/>
</dbReference>
<name>A0A0G0PYV0_9BACT</name>
<dbReference type="EMBL" id="LBWG01000032">
    <property type="protein sequence ID" value="KKR03325.1"/>
    <property type="molecule type" value="Genomic_DNA"/>
</dbReference>
<protein>
    <submittedName>
        <fullName evidence="1">Uncharacterized protein</fullName>
    </submittedName>
</protein>
<organism evidence="1 2">
    <name type="scientific">Candidatus Uhrbacteria bacterium GW2011_GWF2_39_13</name>
    <dbReference type="NCBI Taxonomy" id="1618995"/>
    <lineage>
        <taxon>Bacteria</taxon>
        <taxon>Candidatus Uhriibacteriota</taxon>
    </lineage>
</organism>
<dbReference type="AlphaFoldDB" id="A0A0G0PYV0"/>